<proteinExistence type="predicted"/>
<comment type="caution">
    <text evidence="1">The sequence shown here is derived from an EMBL/GenBank/DDBJ whole genome shotgun (WGS) entry which is preliminary data.</text>
</comment>
<dbReference type="Gene3D" id="3.30.530.20">
    <property type="match status" value="1"/>
</dbReference>
<evidence type="ECO:0000313" key="1">
    <source>
        <dbReference type="EMBL" id="MFB8771817.1"/>
    </source>
</evidence>
<evidence type="ECO:0000313" key="2">
    <source>
        <dbReference type="Proteomes" id="UP001585080"/>
    </source>
</evidence>
<dbReference type="InterPro" id="IPR023393">
    <property type="entry name" value="START-like_dom_sf"/>
</dbReference>
<reference evidence="1 2" key="1">
    <citation type="submission" date="2024-01" db="EMBL/GenBank/DDBJ databases">
        <title>Genome mining of biosynthetic gene clusters to explore secondary metabolites of Streptomyces sp.</title>
        <authorList>
            <person name="Baig A."/>
            <person name="Ajitkumar Shintre N."/>
            <person name="Kumar H."/>
            <person name="Anbarasu A."/>
            <person name="Ramaiah S."/>
        </authorList>
    </citation>
    <scope>NUCLEOTIDE SEQUENCE [LARGE SCALE GENOMIC DNA]</scope>
    <source>
        <strain evidence="1 2">A57</strain>
    </source>
</reference>
<protein>
    <submittedName>
        <fullName evidence="1">SRPBCC family protein</fullName>
    </submittedName>
</protein>
<accession>A0ABV5E4P7</accession>
<organism evidence="1 2">
    <name type="scientific">Streptomyces broussonetiae</name>
    <dbReference type="NCBI Taxonomy" id="2686304"/>
    <lineage>
        <taxon>Bacteria</taxon>
        <taxon>Bacillati</taxon>
        <taxon>Actinomycetota</taxon>
        <taxon>Actinomycetes</taxon>
        <taxon>Kitasatosporales</taxon>
        <taxon>Streptomycetaceae</taxon>
        <taxon>Streptomyces</taxon>
    </lineage>
</organism>
<dbReference type="Proteomes" id="UP001585080">
    <property type="component" value="Unassembled WGS sequence"/>
</dbReference>
<name>A0ABV5E4P7_9ACTN</name>
<dbReference type="CDD" id="cd07812">
    <property type="entry name" value="SRPBCC"/>
    <property type="match status" value="1"/>
</dbReference>
<sequence>MATFLLQRTAPLPPPEAWRRLTDWPRHGAVVPLTRVTVLTAPPTRSGTLFVARSGVGPLTVDDRMEVVDWQPPTATAPGRCRLEKRGRTVLGWAEIEVSPEPGGRSRVTWREEIGLRFLPRLVDPALKRTSEIVFGRAADRLLRMP</sequence>
<gene>
    <name evidence="1" type="ORF">VSS16_03505</name>
</gene>
<keyword evidence="2" id="KW-1185">Reference proteome</keyword>
<dbReference type="SUPFAM" id="SSF55961">
    <property type="entry name" value="Bet v1-like"/>
    <property type="match status" value="1"/>
</dbReference>
<dbReference type="RefSeq" id="WP_376730839.1">
    <property type="nucleotide sequence ID" value="NZ_JAYMRP010000002.1"/>
</dbReference>
<dbReference type="EMBL" id="JAYMRP010000002">
    <property type="protein sequence ID" value="MFB8771817.1"/>
    <property type="molecule type" value="Genomic_DNA"/>
</dbReference>